<dbReference type="Proteomes" id="UP000057043">
    <property type="component" value="Unassembled WGS sequence"/>
</dbReference>
<dbReference type="EMBL" id="LGFT01000064">
    <property type="protein sequence ID" value="KUK43562.1"/>
    <property type="molecule type" value="Genomic_DNA"/>
</dbReference>
<comment type="similarity">
    <text evidence="1">Belongs to the sulfatase family.</text>
</comment>
<protein>
    <submittedName>
        <fullName evidence="3">Sulfatase</fullName>
    </submittedName>
</protein>
<dbReference type="Gene3D" id="3.40.720.10">
    <property type="entry name" value="Alkaline Phosphatase, subunit A"/>
    <property type="match status" value="1"/>
</dbReference>
<organism evidence="3 4">
    <name type="scientific">Methanothrix harundinacea</name>
    <dbReference type="NCBI Taxonomy" id="301375"/>
    <lineage>
        <taxon>Archaea</taxon>
        <taxon>Methanobacteriati</taxon>
        <taxon>Methanobacteriota</taxon>
        <taxon>Stenosarchaea group</taxon>
        <taxon>Methanomicrobia</taxon>
        <taxon>Methanotrichales</taxon>
        <taxon>Methanotrichaceae</taxon>
        <taxon>Methanothrix</taxon>
    </lineage>
</organism>
<dbReference type="CDD" id="cd16148">
    <property type="entry name" value="sulfatase_like"/>
    <property type="match status" value="1"/>
</dbReference>
<accession>A0A101FSI1</accession>
<evidence type="ECO:0000313" key="4">
    <source>
        <dbReference type="Proteomes" id="UP000057043"/>
    </source>
</evidence>
<dbReference type="SUPFAM" id="SSF53649">
    <property type="entry name" value="Alkaline phosphatase-like"/>
    <property type="match status" value="1"/>
</dbReference>
<dbReference type="PANTHER" id="PTHR42693:SF33">
    <property type="entry name" value="ARYLSULFATASE"/>
    <property type="match status" value="1"/>
</dbReference>
<evidence type="ECO:0000259" key="2">
    <source>
        <dbReference type="Pfam" id="PF00884"/>
    </source>
</evidence>
<dbReference type="Pfam" id="PF00884">
    <property type="entry name" value="Sulfatase"/>
    <property type="match status" value="1"/>
</dbReference>
<name>A0A101FSI1_9EURY</name>
<dbReference type="PATRIC" id="fig|301375.7.peg.268"/>
<reference evidence="3 4" key="1">
    <citation type="journal article" date="2015" name="MBio">
        <title>Genome-Resolved Metagenomic Analysis Reveals Roles for Candidate Phyla and Other Microbial Community Members in Biogeochemical Transformations in Oil Reservoirs.</title>
        <authorList>
            <person name="Hu P."/>
            <person name="Tom L."/>
            <person name="Singh A."/>
            <person name="Thomas B.C."/>
            <person name="Baker B.J."/>
            <person name="Piceno Y.M."/>
            <person name="Andersen G.L."/>
            <person name="Banfield J.F."/>
        </authorList>
    </citation>
    <scope>NUCLEOTIDE SEQUENCE [LARGE SCALE GENOMIC DNA]</scope>
    <source>
        <strain evidence="3">57_489</strain>
    </source>
</reference>
<dbReference type="GO" id="GO:0004065">
    <property type="term" value="F:arylsulfatase activity"/>
    <property type="evidence" value="ECO:0007669"/>
    <property type="project" value="TreeGrafter"/>
</dbReference>
<evidence type="ECO:0000313" key="3">
    <source>
        <dbReference type="EMBL" id="KUK43562.1"/>
    </source>
</evidence>
<dbReference type="InterPro" id="IPR000917">
    <property type="entry name" value="Sulfatase_N"/>
</dbReference>
<dbReference type="PANTHER" id="PTHR42693">
    <property type="entry name" value="ARYLSULFATASE FAMILY MEMBER"/>
    <property type="match status" value="1"/>
</dbReference>
<evidence type="ECO:0000256" key="1">
    <source>
        <dbReference type="ARBA" id="ARBA00008779"/>
    </source>
</evidence>
<feature type="domain" description="Sulfatase N-terminal" evidence="2">
    <location>
        <begin position="61"/>
        <end position="371"/>
    </location>
</feature>
<proteinExistence type="inferred from homology"/>
<dbReference type="InterPro" id="IPR050738">
    <property type="entry name" value="Sulfatase"/>
</dbReference>
<comment type="caution">
    <text evidence="3">The sequence shown here is derived from an EMBL/GenBank/DDBJ whole genome shotgun (WGS) entry which is preliminary data.</text>
</comment>
<sequence>MKQFREHINTKIKEHELICKLARHAYSEYNIKKDRNDFFSRIKQINADQLFLDISNNPNMNVVILTIDCLRDSQLSYNQYYRDTTPFIDSIKGSKFKAITSACWTYPSVASILTGLYPHNHGAILTGKLKNVENPLKLTKIKNDKLTLFELFYILGYRIYFRTAIDVAFYPLKGRVIPSKIPDIHHNNAEDLLDDLKRWISKRGNKPFFAYVQLGDLHEPLNPPAGFRDFFGEVKNCPNINSWDFKRREEQIGGRFQEYKENRITLYDNALKYVDYSIEGFYSFLKNSGLIDSTILIITADHGEEFWEHARLEAKNFYDPRGFCGVGHGHNVFNELIEVPLILSNPKLPNKKYDKLVSTTDISPTILDLLEVKHKLSFDGVNVFKSSEKRALINEATGYGYEKKALYIGGFKLIYSKHDEIAWVFDLKKDPEEKNPITDDELVRIFINKLNKMLTAKEALKVLR</sequence>
<dbReference type="AlphaFoldDB" id="A0A101FSI1"/>
<gene>
    <name evidence="3" type="ORF">XD72_2055</name>
</gene>
<dbReference type="InterPro" id="IPR017850">
    <property type="entry name" value="Alkaline_phosphatase_core_sf"/>
</dbReference>